<proteinExistence type="predicted"/>
<dbReference type="EMBL" id="JANQDX010000017">
    <property type="protein sequence ID" value="KAL0908732.1"/>
    <property type="molecule type" value="Genomic_DNA"/>
</dbReference>
<comment type="caution">
    <text evidence="2">The sequence shown here is derived from an EMBL/GenBank/DDBJ whole genome shotgun (WGS) entry which is preliminary data.</text>
</comment>
<accession>A0ABD0U7K2</accession>
<feature type="region of interest" description="Disordered" evidence="1">
    <location>
        <begin position="30"/>
        <end position="51"/>
    </location>
</feature>
<protein>
    <submittedName>
        <fullName evidence="2">Uncharacterized protein</fullName>
    </submittedName>
</protein>
<organism evidence="2 3">
    <name type="scientific">Dendrobium thyrsiflorum</name>
    <name type="common">Pinecone-like raceme dendrobium</name>
    <name type="synonym">Orchid</name>
    <dbReference type="NCBI Taxonomy" id="117978"/>
    <lineage>
        <taxon>Eukaryota</taxon>
        <taxon>Viridiplantae</taxon>
        <taxon>Streptophyta</taxon>
        <taxon>Embryophyta</taxon>
        <taxon>Tracheophyta</taxon>
        <taxon>Spermatophyta</taxon>
        <taxon>Magnoliopsida</taxon>
        <taxon>Liliopsida</taxon>
        <taxon>Asparagales</taxon>
        <taxon>Orchidaceae</taxon>
        <taxon>Epidendroideae</taxon>
        <taxon>Malaxideae</taxon>
        <taxon>Dendrobiinae</taxon>
        <taxon>Dendrobium</taxon>
    </lineage>
</organism>
<reference evidence="2 3" key="1">
    <citation type="journal article" date="2024" name="Plant Biotechnol. J.">
        <title>Dendrobium thyrsiflorum genome and its molecular insights into genes involved in important horticultural traits.</title>
        <authorList>
            <person name="Chen B."/>
            <person name="Wang J.Y."/>
            <person name="Zheng P.J."/>
            <person name="Li K.L."/>
            <person name="Liang Y.M."/>
            <person name="Chen X.F."/>
            <person name="Zhang C."/>
            <person name="Zhao X."/>
            <person name="He X."/>
            <person name="Zhang G.Q."/>
            <person name="Liu Z.J."/>
            <person name="Xu Q."/>
        </authorList>
    </citation>
    <scope>NUCLEOTIDE SEQUENCE [LARGE SCALE GENOMIC DNA]</scope>
    <source>
        <strain evidence="2">GZMU011</strain>
    </source>
</reference>
<keyword evidence="3" id="KW-1185">Reference proteome</keyword>
<gene>
    <name evidence="2" type="ORF">M5K25_023239</name>
</gene>
<sequence length="76" mass="8284">MALKISKHIPVDLSSLAILESDDLDTLHTPPGFPLPNKGSKPSPEIHHTTPHRDALSNYDIVQNPTPSTVMSVFCL</sequence>
<evidence type="ECO:0000313" key="3">
    <source>
        <dbReference type="Proteomes" id="UP001552299"/>
    </source>
</evidence>
<dbReference type="AlphaFoldDB" id="A0ABD0U7K2"/>
<evidence type="ECO:0000313" key="2">
    <source>
        <dbReference type="EMBL" id="KAL0908732.1"/>
    </source>
</evidence>
<name>A0ABD0U7K2_DENTH</name>
<dbReference type="Proteomes" id="UP001552299">
    <property type="component" value="Unassembled WGS sequence"/>
</dbReference>
<evidence type="ECO:0000256" key="1">
    <source>
        <dbReference type="SAM" id="MobiDB-lite"/>
    </source>
</evidence>